<evidence type="ECO:0000256" key="6">
    <source>
        <dbReference type="ARBA" id="ARBA00023145"/>
    </source>
</evidence>
<gene>
    <name evidence="10" type="ORF">B0A77_14235</name>
</gene>
<keyword evidence="5" id="KW-0620">Polyamine biosynthesis</keyword>
<dbReference type="EMBL" id="PCMW01000116">
    <property type="protein sequence ID" value="PDS22086.1"/>
    <property type="molecule type" value="Genomic_DNA"/>
</dbReference>
<protein>
    <submittedName>
        <fullName evidence="10">Adenosylmethionine decarboxylase</fullName>
    </submittedName>
</protein>
<sequence length="120" mass="13991">MNTIDYSPGLHKLLTLHVKNTEKLINSAAFQLFTDAILLENNLHQVGIVLHHFENESFTIAVCLKESHICMHTWPEFNQLTLDIYLCNYQKDNSHLVQSIAQKYTEYFEATIIKDIEINR</sequence>
<accession>A0A2H3KN36</accession>
<dbReference type="Gene3D" id="3.60.90.10">
    <property type="entry name" value="S-adenosylmethionine decarboxylase"/>
    <property type="match status" value="1"/>
</dbReference>
<dbReference type="InterPro" id="IPR003826">
    <property type="entry name" value="AdoMetDC_fam_prok"/>
</dbReference>
<reference evidence="10 11" key="1">
    <citation type="submission" date="2017-09" db="EMBL/GenBank/DDBJ databases">
        <title>Whole genomes of Flavobacteriaceae.</title>
        <authorList>
            <person name="Stine C."/>
            <person name="Li C."/>
            <person name="Tadesse D."/>
        </authorList>
    </citation>
    <scope>NUCLEOTIDE SEQUENCE [LARGE SCALE GENOMIC DNA]</scope>
    <source>
        <strain evidence="10 11">ATCC 35036</strain>
    </source>
</reference>
<keyword evidence="2" id="KW-0210">Decarboxylase</keyword>
<keyword evidence="9" id="KW-0670">Pyruvate</keyword>
<dbReference type="OrthoDB" id="9793120at2"/>
<keyword evidence="3" id="KW-0068">Autocatalytic cleavage</keyword>
<evidence type="ECO:0000256" key="9">
    <source>
        <dbReference type="ARBA" id="ARBA00023317"/>
    </source>
</evidence>
<keyword evidence="4" id="KW-0745">Spermidine biosynthesis</keyword>
<comment type="cofactor">
    <cofactor evidence="1">
        <name>pyruvate</name>
        <dbReference type="ChEBI" id="CHEBI:15361"/>
    </cofactor>
</comment>
<dbReference type="InterPro" id="IPR016067">
    <property type="entry name" value="S-AdoMet_deCO2ase_core"/>
</dbReference>
<dbReference type="Pfam" id="PF02675">
    <property type="entry name" value="AdoMet_dc"/>
    <property type="match status" value="1"/>
</dbReference>
<evidence type="ECO:0000256" key="1">
    <source>
        <dbReference type="ARBA" id="ARBA00001928"/>
    </source>
</evidence>
<dbReference type="Proteomes" id="UP000220828">
    <property type="component" value="Unassembled WGS sequence"/>
</dbReference>
<dbReference type="GO" id="GO:0008295">
    <property type="term" value="P:spermidine biosynthetic process"/>
    <property type="evidence" value="ECO:0007669"/>
    <property type="project" value="UniProtKB-KW"/>
</dbReference>
<organism evidence="10 11">
    <name type="scientific">Flavobacterium branchiophilum</name>
    <dbReference type="NCBI Taxonomy" id="55197"/>
    <lineage>
        <taxon>Bacteria</taxon>
        <taxon>Pseudomonadati</taxon>
        <taxon>Bacteroidota</taxon>
        <taxon>Flavobacteriia</taxon>
        <taxon>Flavobacteriales</taxon>
        <taxon>Flavobacteriaceae</taxon>
        <taxon>Flavobacterium</taxon>
    </lineage>
</organism>
<dbReference type="OMA" id="ESHICIH"/>
<evidence type="ECO:0000313" key="10">
    <source>
        <dbReference type="EMBL" id="PDS22086.1"/>
    </source>
</evidence>
<evidence type="ECO:0000256" key="8">
    <source>
        <dbReference type="ARBA" id="ARBA00023270"/>
    </source>
</evidence>
<dbReference type="AlphaFoldDB" id="A0A2H3KN36"/>
<dbReference type="GO" id="GO:0004014">
    <property type="term" value="F:adenosylmethionine decarboxylase activity"/>
    <property type="evidence" value="ECO:0007669"/>
    <property type="project" value="InterPro"/>
</dbReference>
<name>A0A2H3KN36_9FLAO</name>
<evidence type="ECO:0000256" key="4">
    <source>
        <dbReference type="ARBA" id="ARBA00023066"/>
    </source>
</evidence>
<comment type="caution">
    <text evidence="10">The sequence shown here is derived from an EMBL/GenBank/DDBJ whole genome shotgun (WGS) entry which is preliminary data.</text>
</comment>
<dbReference type="RefSeq" id="WP_014083128.1">
    <property type="nucleotide sequence ID" value="NZ_CBCSFI010000024.1"/>
</dbReference>
<keyword evidence="8" id="KW-0704">Schiff base</keyword>
<proteinExistence type="predicted"/>
<evidence type="ECO:0000256" key="2">
    <source>
        <dbReference type="ARBA" id="ARBA00022793"/>
    </source>
</evidence>
<evidence type="ECO:0000313" key="11">
    <source>
        <dbReference type="Proteomes" id="UP000220828"/>
    </source>
</evidence>
<dbReference type="SUPFAM" id="SSF56276">
    <property type="entry name" value="S-adenosylmethionine decarboxylase"/>
    <property type="match status" value="1"/>
</dbReference>
<evidence type="ECO:0000256" key="5">
    <source>
        <dbReference type="ARBA" id="ARBA00023115"/>
    </source>
</evidence>
<keyword evidence="6" id="KW-0865">Zymogen</keyword>
<evidence type="ECO:0000256" key="7">
    <source>
        <dbReference type="ARBA" id="ARBA00023239"/>
    </source>
</evidence>
<evidence type="ECO:0000256" key="3">
    <source>
        <dbReference type="ARBA" id="ARBA00022813"/>
    </source>
</evidence>
<keyword evidence="7" id="KW-0456">Lyase</keyword>